<evidence type="ECO:0000313" key="10">
    <source>
        <dbReference type="EMBL" id="CUS95932.1"/>
    </source>
</evidence>
<keyword evidence="8" id="KW-0812">Transmembrane</keyword>
<dbReference type="GO" id="GO:0046872">
    <property type="term" value="F:metal ion binding"/>
    <property type="evidence" value="ECO:0007669"/>
    <property type="project" value="UniProtKB-KW"/>
</dbReference>
<sequence length="199" mass="22785">MSEILNQPRSQEVVQKPEEKKKIIPKQDKPPENDTGLWKFNRRSFLTLAGWLGFLGFIFTSIVGAIRYMFPRVLYEPPTAFKAGYPDEYTVGEVSERFKDSQRVWIVREEDGFYALLAVCTHLGCTPRWLSGENKFKCPCHGSGFRKSGINFEGPAPRPLERVKITLAEDGQLLIDKGITYRYEKGEWGKPGSFLPYRG</sequence>
<comment type="cofactor">
    <cofactor evidence="6">
        <name>[2Fe-2S] cluster</name>
        <dbReference type="ChEBI" id="CHEBI:190135"/>
    </cofactor>
</comment>
<organism evidence="10 11">
    <name type="scientific">Kryptobacter tengchongensis</name>
    <dbReference type="NCBI Taxonomy" id="1643429"/>
    <lineage>
        <taxon>Bacteria</taxon>
        <taxon>Pseudomonadati</taxon>
        <taxon>Candidatus Kryptoniota</taxon>
        <taxon>Candidatus Kryptobacter</taxon>
    </lineage>
</organism>
<feature type="domain" description="Rieske" evidence="9">
    <location>
        <begin position="81"/>
        <end position="174"/>
    </location>
</feature>
<evidence type="ECO:0000256" key="8">
    <source>
        <dbReference type="SAM" id="Phobius"/>
    </source>
</evidence>
<dbReference type="Gene3D" id="2.102.10.10">
    <property type="entry name" value="Rieske [2Fe-2S] iron-sulphur domain"/>
    <property type="match status" value="1"/>
</dbReference>
<protein>
    <submittedName>
        <fullName evidence="10">Cytochrome b6-f complex iron-sulfur subunit</fullName>
    </submittedName>
</protein>
<dbReference type="AlphaFoldDB" id="A0A656DC98"/>
<keyword evidence="3" id="KW-0408">Iron</keyword>
<dbReference type="GO" id="GO:0016020">
    <property type="term" value="C:membrane"/>
    <property type="evidence" value="ECO:0007669"/>
    <property type="project" value="InterPro"/>
</dbReference>
<keyword evidence="8" id="KW-0472">Membrane</keyword>
<keyword evidence="1" id="KW-0001">2Fe-2S</keyword>
<dbReference type="EMBL" id="CZVU01000001">
    <property type="protein sequence ID" value="CUS95932.1"/>
    <property type="molecule type" value="Genomic_DNA"/>
</dbReference>
<dbReference type="InterPro" id="IPR036922">
    <property type="entry name" value="Rieske_2Fe-2S_sf"/>
</dbReference>
<feature type="transmembrane region" description="Helical" evidence="8">
    <location>
        <begin position="45"/>
        <end position="70"/>
    </location>
</feature>
<proteinExistence type="predicted"/>
<feature type="compositionally biased region" description="Basic and acidic residues" evidence="7">
    <location>
        <begin position="15"/>
        <end position="30"/>
    </location>
</feature>
<keyword evidence="2" id="KW-0479">Metal-binding</keyword>
<evidence type="ECO:0000313" key="11">
    <source>
        <dbReference type="Proteomes" id="UP000243065"/>
    </source>
</evidence>
<keyword evidence="4" id="KW-0411">Iron-sulfur</keyword>
<accession>A0A656DC98</accession>
<dbReference type="GO" id="GO:0051537">
    <property type="term" value="F:2 iron, 2 sulfur cluster binding"/>
    <property type="evidence" value="ECO:0007669"/>
    <property type="project" value="UniProtKB-KW"/>
</dbReference>
<evidence type="ECO:0000256" key="4">
    <source>
        <dbReference type="ARBA" id="ARBA00023014"/>
    </source>
</evidence>
<name>A0A656DC98_KRYT1</name>
<evidence type="ECO:0000256" key="1">
    <source>
        <dbReference type="ARBA" id="ARBA00022714"/>
    </source>
</evidence>
<keyword evidence="8" id="KW-1133">Transmembrane helix</keyword>
<evidence type="ECO:0000256" key="2">
    <source>
        <dbReference type="ARBA" id="ARBA00022723"/>
    </source>
</evidence>
<dbReference type="InterPro" id="IPR014349">
    <property type="entry name" value="Rieske_Fe-S_prot"/>
</dbReference>
<dbReference type="InterPro" id="IPR005805">
    <property type="entry name" value="Rieske_Fe-S_prot_C"/>
</dbReference>
<dbReference type="OrthoDB" id="9767869at2"/>
<dbReference type="Pfam" id="PF00355">
    <property type="entry name" value="Rieske"/>
    <property type="match status" value="1"/>
</dbReference>
<dbReference type="PRINTS" id="PR00162">
    <property type="entry name" value="RIESKE"/>
</dbReference>
<dbReference type="PANTHER" id="PTHR10134">
    <property type="entry name" value="CYTOCHROME B-C1 COMPLEX SUBUNIT RIESKE, MITOCHONDRIAL"/>
    <property type="match status" value="1"/>
</dbReference>
<feature type="region of interest" description="Disordered" evidence="7">
    <location>
        <begin position="1"/>
        <end position="30"/>
    </location>
</feature>
<dbReference type="Proteomes" id="UP000243065">
    <property type="component" value="Unassembled WGS sequence"/>
</dbReference>
<feature type="compositionally biased region" description="Polar residues" evidence="7">
    <location>
        <begin position="1"/>
        <end position="10"/>
    </location>
</feature>
<dbReference type="InterPro" id="IPR017941">
    <property type="entry name" value="Rieske_2Fe-2S"/>
</dbReference>
<evidence type="ECO:0000256" key="5">
    <source>
        <dbReference type="ARBA" id="ARBA00023157"/>
    </source>
</evidence>
<evidence type="ECO:0000259" key="9">
    <source>
        <dbReference type="PROSITE" id="PS51296"/>
    </source>
</evidence>
<gene>
    <name evidence="10" type="ORF">JGI24_00028</name>
</gene>
<evidence type="ECO:0000256" key="3">
    <source>
        <dbReference type="ARBA" id="ARBA00023004"/>
    </source>
</evidence>
<evidence type="ECO:0000256" key="6">
    <source>
        <dbReference type="ARBA" id="ARBA00034078"/>
    </source>
</evidence>
<evidence type="ECO:0000256" key="7">
    <source>
        <dbReference type="SAM" id="MobiDB-lite"/>
    </source>
</evidence>
<keyword evidence="11" id="KW-1185">Reference proteome</keyword>
<dbReference type="PROSITE" id="PS51296">
    <property type="entry name" value="RIESKE"/>
    <property type="match status" value="1"/>
</dbReference>
<reference evidence="10 11" key="1">
    <citation type="submission" date="2015-11" db="EMBL/GenBank/DDBJ databases">
        <authorList>
            <person name="Varghese N."/>
        </authorList>
    </citation>
    <scope>NUCLEOTIDE SEQUENCE [LARGE SCALE GENOMIC DNA]</scope>
    <source>
        <strain evidence="10 11">JGI-24</strain>
    </source>
</reference>
<keyword evidence="5" id="KW-1015">Disulfide bond</keyword>
<dbReference type="SUPFAM" id="SSF50022">
    <property type="entry name" value="ISP domain"/>
    <property type="match status" value="1"/>
</dbReference>